<proteinExistence type="predicted"/>
<sequence length="102" mass="11121">MKPNVVIDEGKFKTTMPVKLGTILLHPDWPMGMAVRDIEAGEILEYDSLKSTKDVILKIKIISKSSGSRPLSISDLGKTIIFDPEANKGSVSISGDYRGSNE</sequence>
<evidence type="ECO:0000313" key="1">
    <source>
        <dbReference type="EMBL" id="KKM97690.1"/>
    </source>
</evidence>
<dbReference type="AlphaFoldDB" id="A0A0F9P9J3"/>
<dbReference type="EMBL" id="LAZR01005717">
    <property type="protein sequence ID" value="KKM97690.1"/>
    <property type="molecule type" value="Genomic_DNA"/>
</dbReference>
<name>A0A0F9P9J3_9ZZZZ</name>
<protein>
    <submittedName>
        <fullName evidence="1">Uncharacterized protein</fullName>
    </submittedName>
</protein>
<organism evidence="1">
    <name type="scientific">marine sediment metagenome</name>
    <dbReference type="NCBI Taxonomy" id="412755"/>
    <lineage>
        <taxon>unclassified sequences</taxon>
        <taxon>metagenomes</taxon>
        <taxon>ecological metagenomes</taxon>
    </lineage>
</organism>
<gene>
    <name evidence="1" type="ORF">LCGC14_1165500</name>
</gene>
<reference evidence="1" key="1">
    <citation type="journal article" date="2015" name="Nature">
        <title>Complex archaea that bridge the gap between prokaryotes and eukaryotes.</title>
        <authorList>
            <person name="Spang A."/>
            <person name="Saw J.H."/>
            <person name="Jorgensen S.L."/>
            <person name="Zaremba-Niedzwiedzka K."/>
            <person name="Martijn J."/>
            <person name="Lind A.E."/>
            <person name="van Eijk R."/>
            <person name="Schleper C."/>
            <person name="Guy L."/>
            <person name="Ettema T.J."/>
        </authorList>
    </citation>
    <scope>NUCLEOTIDE SEQUENCE</scope>
</reference>
<accession>A0A0F9P9J3</accession>
<comment type="caution">
    <text evidence="1">The sequence shown here is derived from an EMBL/GenBank/DDBJ whole genome shotgun (WGS) entry which is preliminary data.</text>
</comment>